<sequence length="324" mass="35185">MRKGCLKHSPPQTPELSHSPWTTPSASGRTSPAPSQCAGPFTRPPLRKNVSFCEDSTLEEVFFADEWDRSPAPVTPKLSYSDVLELKQLLVSLPRAPPPPPTPRQPFTTSLPRDCHTPYEHSCSYPYPSSSSSSSSSSSAASSYTPQPFPCSRFASQPSQTPDRWKNRSQFARPIDPEILPYLEAVPIRLLPLLDSSAQEPEPEPEPSIPPPLPTPASAPETPKLSSLKPGPIAASIPADQHHERDRQPSPSHGLDSNSTVTPTSRSEEVSPAPSPLPSSPPHPPPPSSSSSMPSSQATPPHPYPLFSRLRPNHTHPYHPRHTA</sequence>
<keyword evidence="3" id="KW-1185">Reference proteome</keyword>
<gene>
    <name evidence="2" type="ORF">LAESUDRAFT_113462</name>
</gene>
<evidence type="ECO:0000313" key="2">
    <source>
        <dbReference type="EMBL" id="KZT07521.1"/>
    </source>
</evidence>
<feature type="compositionally biased region" description="Polar residues" evidence="1">
    <location>
        <begin position="249"/>
        <end position="265"/>
    </location>
</feature>
<evidence type="ECO:0000256" key="1">
    <source>
        <dbReference type="SAM" id="MobiDB-lite"/>
    </source>
</evidence>
<proteinExistence type="predicted"/>
<feature type="compositionally biased region" description="Low complexity" evidence="1">
    <location>
        <begin position="124"/>
        <end position="143"/>
    </location>
</feature>
<reference evidence="2 3" key="1">
    <citation type="journal article" date="2016" name="Mol. Biol. Evol.">
        <title>Comparative Genomics of Early-Diverging Mushroom-Forming Fungi Provides Insights into the Origins of Lignocellulose Decay Capabilities.</title>
        <authorList>
            <person name="Nagy L.G."/>
            <person name="Riley R."/>
            <person name="Tritt A."/>
            <person name="Adam C."/>
            <person name="Daum C."/>
            <person name="Floudas D."/>
            <person name="Sun H."/>
            <person name="Yadav J.S."/>
            <person name="Pangilinan J."/>
            <person name="Larsson K.H."/>
            <person name="Matsuura K."/>
            <person name="Barry K."/>
            <person name="Labutti K."/>
            <person name="Kuo R."/>
            <person name="Ohm R.A."/>
            <person name="Bhattacharya S.S."/>
            <person name="Shirouzu T."/>
            <person name="Yoshinaga Y."/>
            <person name="Martin F.M."/>
            <person name="Grigoriev I.V."/>
            <person name="Hibbett D.S."/>
        </authorList>
    </citation>
    <scope>NUCLEOTIDE SEQUENCE [LARGE SCALE GENOMIC DNA]</scope>
    <source>
        <strain evidence="2 3">93-53</strain>
    </source>
</reference>
<dbReference type="InParanoid" id="A0A165EPZ1"/>
<feature type="compositionally biased region" description="Basic residues" evidence="1">
    <location>
        <begin position="311"/>
        <end position="324"/>
    </location>
</feature>
<feature type="compositionally biased region" description="Pro residues" evidence="1">
    <location>
        <begin position="95"/>
        <end position="104"/>
    </location>
</feature>
<dbReference type="Proteomes" id="UP000076871">
    <property type="component" value="Unassembled WGS sequence"/>
</dbReference>
<feature type="region of interest" description="Disordered" evidence="1">
    <location>
        <begin position="92"/>
        <end position="178"/>
    </location>
</feature>
<dbReference type="EMBL" id="KV427619">
    <property type="protein sequence ID" value="KZT07521.1"/>
    <property type="molecule type" value="Genomic_DNA"/>
</dbReference>
<dbReference type="OrthoDB" id="2802795at2759"/>
<name>A0A165EPZ1_9APHY</name>
<protein>
    <submittedName>
        <fullName evidence="2">Uncharacterized protein</fullName>
    </submittedName>
</protein>
<accession>A0A165EPZ1</accession>
<organism evidence="2 3">
    <name type="scientific">Laetiporus sulphureus 93-53</name>
    <dbReference type="NCBI Taxonomy" id="1314785"/>
    <lineage>
        <taxon>Eukaryota</taxon>
        <taxon>Fungi</taxon>
        <taxon>Dikarya</taxon>
        <taxon>Basidiomycota</taxon>
        <taxon>Agaricomycotina</taxon>
        <taxon>Agaricomycetes</taxon>
        <taxon>Polyporales</taxon>
        <taxon>Laetiporus</taxon>
    </lineage>
</organism>
<feature type="region of interest" description="Disordered" evidence="1">
    <location>
        <begin position="1"/>
        <end position="44"/>
    </location>
</feature>
<evidence type="ECO:0000313" key="3">
    <source>
        <dbReference type="Proteomes" id="UP000076871"/>
    </source>
</evidence>
<feature type="region of interest" description="Disordered" evidence="1">
    <location>
        <begin position="194"/>
        <end position="324"/>
    </location>
</feature>
<dbReference type="STRING" id="1314785.A0A165EPZ1"/>
<feature type="compositionally biased region" description="Pro residues" evidence="1">
    <location>
        <begin position="273"/>
        <end position="288"/>
    </location>
</feature>
<dbReference type="AlphaFoldDB" id="A0A165EPZ1"/>
<dbReference type="RefSeq" id="XP_040765261.1">
    <property type="nucleotide sequence ID" value="XM_040901214.1"/>
</dbReference>
<dbReference type="GeneID" id="63818246"/>
<feature type="compositionally biased region" description="Pro residues" evidence="1">
    <location>
        <begin position="206"/>
        <end position="217"/>
    </location>
</feature>
<feature type="compositionally biased region" description="Polar residues" evidence="1">
    <location>
        <begin position="14"/>
        <end position="34"/>
    </location>
</feature>